<reference evidence="9 11" key="2">
    <citation type="submission" date="2018-08" db="EMBL/GenBank/DDBJ databases">
        <title>Genetic Globetrotter - A new plasmid hitch-hiking vast phylogenetic and geographic distances.</title>
        <authorList>
            <person name="Vollmers J."/>
            <person name="Petersen J."/>
        </authorList>
    </citation>
    <scope>NUCLEOTIDE SEQUENCE [LARGE SCALE GENOMIC DNA]</scope>
    <source>
        <strain evidence="9 11">DSM 26383</strain>
    </source>
</reference>
<comment type="similarity">
    <text evidence="2">Belongs to the FliQ/MopD/SpaQ family.</text>
</comment>
<evidence type="ECO:0000313" key="9">
    <source>
        <dbReference type="EMBL" id="QEW25607.1"/>
    </source>
</evidence>
<dbReference type="InterPro" id="IPR002191">
    <property type="entry name" value="Bac_export_3"/>
</dbReference>
<feature type="transmembrane region" description="Helical" evidence="7">
    <location>
        <begin position="12"/>
        <end position="39"/>
    </location>
</feature>
<dbReference type="Pfam" id="PF01313">
    <property type="entry name" value="Bac_export_3"/>
    <property type="match status" value="1"/>
</dbReference>
<comment type="subcellular location">
    <subcellularLocation>
        <location evidence="1">Cell membrane</location>
        <topology evidence="1">Multi-pass membrane protein</topology>
    </subcellularLocation>
</comment>
<dbReference type="PIRSF" id="PIRSF004669">
    <property type="entry name" value="FliQ"/>
    <property type="match status" value="1"/>
</dbReference>
<evidence type="ECO:0000256" key="6">
    <source>
        <dbReference type="ARBA" id="ARBA00023136"/>
    </source>
</evidence>
<keyword evidence="4 7" id="KW-0812">Transmembrane</keyword>
<dbReference type="PRINTS" id="PR00952">
    <property type="entry name" value="TYPE3IMQPROT"/>
</dbReference>
<evidence type="ECO:0000256" key="7">
    <source>
        <dbReference type="SAM" id="Phobius"/>
    </source>
</evidence>
<evidence type="ECO:0000256" key="3">
    <source>
        <dbReference type="ARBA" id="ARBA00022475"/>
    </source>
</evidence>
<dbReference type="KEGG" id="rid:RIdsm_01394"/>
<organism evidence="8 10">
    <name type="scientific">Roseovarius indicus</name>
    <dbReference type="NCBI Taxonomy" id="540747"/>
    <lineage>
        <taxon>Bacteria</taxon>
        <taxon>Pseudomonadati</taxon>
        <taxon>Pseudomonadota</taxon>
        <taxon>Alphaproteobacteria</taxon>
        <taxon>Rhodobacterales</taxon>
        <taxon>Roseobacteraceae</taxon>
        <taxon>Roseovarius</taxon>
    </lineage>
</organism>
<proteinExistence type="inferred from homology"/>
<dbReference type="AlphaFoldDB" id="A0A0T5PC18"/>
<keyword evidence="5 7" id="KW-1133">Transmembrane helix</keyword>
<dbReference type="PANTHER" id="PTHR34040">
    <property type="entry name" value="FLAGELLAR BIOSYNTHETIC PROTEIN FLIQ"/>
    <property type="match status" value="1"/>
</dbReference>
<evidence type="ECO:0000256" key="1">
    <source>
        <dbReference type="ARBA" id="ARBA00004651"/>
    </source>
</evidence>
<feature type="transmembrane region" description="Helical" evidence="7">
    <location>
        <begin position="51"/>
        <end position="70"/>
    </location>
</feature>
<evidence type="ECO:0000313" key="8">
    <source>
        <dbReference type="EMBL" id="KRS18586.1"/>
    </source>
</evidence>
<evidence type="ECO:0000256" key="5">
    <source>
        <dbReference type="ARBA" id="ARBA00022989"/>
    </source>
</evidence>
<evidence type="ECO:0000256" key="4">
    <source>
        <dbReference type="ARBA" id="ARBA00022692"/>
    </source>
</evidence>
<dbReference type="GO" id="GO:0009306">
    <property type="term" value="P:protein secretion"/>
    <property type="evidence" value="ECO:0007669"/>
    <property type="project" value="InterPro"/>
</dbReference>
<sequence length="89" mass="9700">MDTTSAHEIIRLTISTILWASAPVLAVALIVGLVIAFVQALTQIQEMTLTFVPKIVAIFVVVIITLPFIFSRLTFLSNRVFDLIVSGGI</sequence>
<keyword evidence="8" id="KW-0282">Flagellum</keyword>
<dbReference type="EMBL" id="LAXI01000003">
    <property type="protein sequence ID" value="KRS18586.1"/>
    <property type="molecule type" value="Genomic_DNA"/>
</dbReference>
<evidence type="ECO:0000256" key="2">
    <source>
        <dbReference type="ARBA" id="ARBA00006156"/>
    </source>
</evidence>
<dbReference type="GO" id="GO:0005886">
    <property type="term" value="C:plasma membrane"/>
    <property type="evidence" value="ECO:0007669"/>
    <property type="project" value="UniProtKB-SubCell"/>
</dbReference>
<keyword evidence="8" id="KW-0969">Cilium</keyword>
<accession>A0A0T5PC18</accession>
<reference evidence="8 10" key="1">
    <citation type="submission" date="2015-04" db="EMBL/GenBank/DDBJ databases">
        <title>The draft genome sequence of Roseovarius indicus B108T.</title>
        <authorList>
            <person name="Li G."/>
            <person name="Lai Q."/>
            <person name="Shao Z."/>
            <person name="Yan P."/>
        </authorList>
    </citation>
    <scope>NUCLEOTIDE SEQUENCE [LARGE SCALE GENOMIC DNA]</scope>
    <source>
        <strain evidence="8 10">B108</strain>
    </source>
</reference>
<dbReference type="STRING" id="540747.SAMN04488031_104152"/>
<protein>
    <submittedName>
        <fullName evidence="8">Flagellar biosynthesis protein FliQ</fullName>
    </submittedName>
    <submittedName>
        <fullName evidence="9">Flagellar biosynthetic protein FliQ</fullName>
    </submittedName>
</protein>
<keyword evidence="3" id="KW-1003">Cell membrane</keyword>
<dbReference type="RefSeq" id="WP_057814808.1">
    <property type="nucleotide sequence ID" value="NZ_CAXRJZ010000111.1"/>
</dbReference>
<dbReference type="OrthoDB" id="9806440at2"/>
<dbReference type="Proteomes" id="UP000051401">
    <property type="component" value="Unassembled WGS sequence"/>
</dbReference>
<dbReference type="Proteomes" id="UP000325785">
    <property type="component" value="Chromosome"/>
</dbReference>
<keyword evidence="6 7" id="KW-0472">Membrane</keyword>
<evidence type="ECO:0000313" key="10">
    <source>
        <dbReference type="Proteomes" id="UP000051401"/>
    </source>
</evidence>
<name>A0A0T5PC18_9RHOB</name>
<dbReference type="PANTHER" id="PTHR34040:SF2">
    <property type="entry name" value="FLAGELLAR BIOSYNTHETIC PROTEIN FLIQ"/>
    <property type="match status" value="1"/>
</dbReference>
<evidence type="ECO:0000313" key="11">
    <source>
        <dbReference type="Proteomes" id="UP000325785"/>
    </source>
</evidence>
<gene>
    <name evidence="9" type="primary">fliQ</name>
    <name evidence="9" type="ORF">RIdsm_01394</name>
    <name evidence="8" type="ORF">XM52_07315</name>
</gene>
<keyword evidence="8" id="KW-0966">Cell projection</keyword>
<dbReference type="EMBL" id="CP031598">
    <property type="protein sequence ID" value="QEW25607.1"/>
    <property type="molecule type" value="Genomic_DNA"/>
</dbReference>
<keyword evidence="10" id="KW-1185">Reference proteome</keyword>
<dbReference type="PATRIC" id="fig|540747.5.peg.3825"/>